<name>A0AAD6ZNC8_9AGAR</name>
<dbReference type="PANTHER" id="PTHR48472">
    <property type="entry name" value="TC1-LIKE TRANSPOSASE DDE DOMAIN-CONTAINING PROTEIN"/>
    <property type="match status" value="1"/>
</dbReference>
<dbReference type="SUPFAM" id="SSF46689">
    <property type="entry name" value="Homeodomain-like"/>
    <property type="match status" value="1"/>
</dbReference>
<evidence type="ECO:0000313" key="1">
    <source>
        <dbReference type="EMBL" id="KAJ7330804.1"/>
    </source>
</evidence>
<evidence type="ECO:0000313" key="2">
    <source>
        <dbReference type="Proteomes" id="UP001218218"/>
    </source>
</evidence>
<accession>A0AAD6ZNC8</accession>
<proteinExistence type="predicted"/>
<reference evidence="1" key="1">
    <citation type="submission" date="2023-03" db="EMBL/GenBank/DDBJ databases">
        <title>Massive genome expansion in bonnet fungi (Mycena s.s.) driven by repeated elements and novel gene families across ecological guilds.</title>
        <authorList>
            <consortium name="Lawrence Berkeley National Laboratory"/>
            <person name="Harder C.B."/>
            <person name="Miyauchi S."/>
            <person name="Viragh M."/>
            <person name="Kuo A."/>
            <person name="Thoen E."/>
            <person name="Andreopoulos B."/>
            <person name="Lu D."/>
            <person name="Skrede I."/>
            <person name="Drula E."/>
            <person name="Henrissat B."/>
            <person name="Morin E."/>
            <person name="Kohler A."/>
            <person name="Barry K."/>
            <person name="LaButti K."/>
            <person name="Morin E."/>
            <person name="Salamov A."/>
            <person name="Lipzen A."/>
            <person name="Mereny Z."/>
            <person name="Hegedus B."/>
            <person name="Baldrian P."/>
            <person name="Stursova M."/>
            <person name="Weitz H."/>
            <person name="Taylor A."/>
            <person name="Grigoriev I.V."/>
            <person name="Nagy L.G."/>
            <person name="Martin F."/>
            <person name="Kauserud H."/>
        </authorList>
    </citation>
    <scope>NUCLEOTIDE SEQUENCE</scope>
    <source>
        <strain evidence="1">CBHHK002</strain>
    </source>
</reference>
<feature type="non-terminal residue" evidence="1">
    <location>
        <position position="149"/>
    </location>
</feature>
<keyword evidence="2" id="KW-1185">Reference proteome</keyword>
<organism evidence="1 2">
    <name type="scientific">Mycena albidolilacea</name>
    <dbReference type="NCBI Taxonomy" id="1033008"/>
    <lineage>
        <taxon>Eukaryota</taxon>
        <taxon>Fungi</taxon>
        <taxon>Dikarya</taxon>
        <taxon>Basidiomycota</taxon>
        <taxon>Agaricomycotina</taxon>
        <taxon>Agaricomycetes</taxon>
        <taxon>Agaricomycetidae</taxon>
        <taxon>Agaricales</taxon>
        <taxon>Marasmiineae</taxon>
        <taxon>Mycenaceae</taxon>
        <taxon>Mycena</taxon>
    </lineage>
</organism>
<gene>
    <name evidence="1" type="ORF">DFH08DRAFT_668036</name>
</gene>
<dbReference type="InterPro" id="IPR009057">
    <property type="entry name" value="Homeodomain-like_sf"/>
</dbReference>
<dbReference type="PANTHER" id="PTHR48472:SF1">
    <property type="entry name" value="TC1-LIKE TRANSPOSASE DDE DOMAIN-CONTAINING PROTEIN"/>
    <property type="match status" value="1"/>
</dbReference>
<evidence type="ECO:0008006" key="3">
    <source>
        <dbReference type="Google" id="ProtNLM"/>
    </source>
</evidence>
<dbReference type="AlphaFoldDB" id="A0AAD6ZNC8"/>
<dbReference type="Proteomes" id="UP001218218">
    <property type="component" value="Unassembled WGS sequence"/>
</dbReference>
<comment type="caution">
    <text evidence="1">The sequence shown here is derived from an EMBL/GenBank/DDBJ whole genome shotgun (WGS) entry which is preliminary data.</text>
</comment>
<feature type="non-terminal residue" evidence="1">
    <location>
        <position position="1"/>
    </location>
</feature>
<protein>
    <recommendedName>
        <fullName evidence="3">Transposase</fullName>
    </recommendedName>
</protein>
<sequence>KGSTEIARDLNMPLRVVQRVKEMWAEIGEVCRDRRHKGRAPLMSSSNCKFVLALLDHTPDMFLDEIQEALFIQHDIDVSLATICRTLHRLGISSKKARTLTLSRQAAERCIHARRDFLMEIGNEPADRIVCADESAVNILTTYRRNGWS</sequence>
<dbReference type="EMBL" id="JARIHO010000036">
    <property type="protein sequence ID" value="KAJ7330804.1"/>
    <property type="molecule type" value="Genomic_DNA"/>
</dbReference>